<dbReference type="SUPFAM" id="SSF56601">
    <property type="entry name" value="beta-lactamase/transpeptidase-like"/>
    <property type="match status" value="1"/>
</dbReference>
<evidence type="ECO:0000256" key="1">
    <source>
        <dbReference type="SAM" id="MobiDB-lite"/>
    </source>
</evidence>
<dbReference type="EMBL" id="CP159992">
    <property type="protein sequence ID" value="XCP92837.1"/>
    <property type="molecule type" value="Genomic_DNA"/>
</dbReference>
<dbReference type="InterPro" id="IPR001466">
    <property type="entry name" value="Beta-lactam-related"/>
</dbReference>
<dbReference type="PANTHER" id="PTHR43283:SF7">
    <property type="entry name" value="BETA-LACTAMASE-RELATED DOMAIN-CONTAINING PROTEIN"/>
    <property type="match status" value="1"/>
</dbReference>
<dbReference type="InterPro" id="IPR050789">
    <property type="entry name" value="Diverse_Enzym_Activities"/>
</dbReference>
<sequence length="340" mass="38880">MQDSKEYKSIPRSYWPTDDWQTSAPEEKEMNEDILAKANNYILENFSNVNSLLVIRDGFIVNERYFNGFNEKDLMDMRSVTKSFTSTLVGIAIHEKYLSGVDEKLGDIFTEYISDRTSLAGQTSIEQLLTMCSGFYWQTDRWLVERMTDRLIRSNDWVDFILRLPVNPALKGSFQYKSPDSHLLSAIVAKVTNQEVEQFADKHLFSPLGIRKRTWLTDPKGIPYGACDLKLLSRDMAKLGYLYLNNGVWDNKQIISSSWVKDSTSEKSGGSESIGTYGYHWWISEERGHKVFFAAGAGGQYICCVPELDIVVVITAKVAARNWKNPRSIIRDFIIPSVTR</sequence>
<dbReference type="GO" id="GO:0016787">
    <property type="term" value="F:hydrolase activity"/>
    <property type="evidence" value="ECO:0007669"/>
    <property type="project" value="UniProtKB-KW"/>
</dbReference>
<feature type="domain" description="Beta-lactamase-related" evidence="2">
    <location>
        <begin position="51"/>
        <end position="320"/>
    </location>
</feature>
<gene>
    <name evidence="3" type="ORF">ABXS70_16455</name>
</gene>
<dbReference type="EC" id="3.-.-.-" evidence="3"/>
<name>A0AAU8N6W2_9BACL</name>
<evidence type="ECO:0000259" key="2">
    <source>
        <dbReference type="Pfam" id="PF00144"/>
    </source>
</evidence>
<protein>
    <submittedName>
        <fullName evidence="3">Serine hydrolase</fullName>
        <ecNumber evidence="3">3.-.-.-</ecNumber>
    </submittedName>
</protein>
<dbReference type="AlphaFoldDB" id="A0AAU8N6W2"/>
<organism evidence="3">
    <name type="scientific">Paenibacillus sp. AN1007</name>
    <dbReference type="NCBI Taxonomy" id="3151385"/>
    <lineage>
        <taxon>Bacteria</taxon>
        <taxon>Bacillati</taxon>
        <taxon>Bacillota</taxon>
        <taxon>Bacilli</taxon>
        <taxon>Bacillales</taxon>
        <taxon>Paenibacillaceae</taxon>
        <taxon>Paenibacillus</taxon>
    </lineage>
</organism>
<proteinExistence type="predicted"/>
<accession>A0AAU8N6W2</accession>
<dbReference type="PANTHER" id="PTHR43283">
    <property type="entry name" value="BETA-LACTAMASE-RELATED"/>
    <property type="match status" value="1"/>
</dbReference>
<feature type="region of interest" description="Disordered" evidence="1">
    <location>
        <begin position="1"/>
        <end position="27"/>
    </location>
</feature>
<dbReference type="Pfam" id="PF00144">
    <property type="entry name" value="Beta-lactamase"/>
    <property type="match status" value="1"/>
</dbReference>
<dbReference type="InterPro" id="IPR012338">
    <property type="entry name" value="Beta-lactam/transpept-like"/>
</dbReference>
<keyword evidence="3" id="KW-0378">Hydrolase</keyword>
<dbReference type="Gene3D" id="3.40.710.10">
    <property type="entry name" value="DD-peptidase/beta-lactamase superfamily"/>
    <property type="match status" value="1"/>
</dbReference>
<reference evidence="3" key="1">
    <citation type="submission" date="2024-05" db="EMBL/GenBank/DDBJ databases">
        <title>Draft genome assemblies of 36 bacteria isolated from hibernating arctic ground squirrels.</title>
        <authorList>
            <person name="McKee H."/>
            <person name="Mullen L."/>
            <person name="Drown D.M."/>
            <person name="Duddleston K.N."/>
        </authorList>
    </citation>
    <scope>NUCLEOTIDE SEQUENCE</scope>
    <source>
        <strain evidence="3">AN1007</strain>
    </source>
</reference>
<dbReference type="RefSeq" id="WP_342555232.1">
    <property type="nucleotide sequence ID" value="NZ_CP159992.1"/>
</dbReference>
<evidence type="ECO:0000313" key="3">
    <source>
        <dbReference type="EMBL" id="XCP92837.1"/>
    </source>
</evidence>